<dbReference type="InterPro" id="IPR046457">
    <property type="entry name" value="PMI_typeI_cat"/>
</dbReference>
<dbReference type="GO" id="GO:0009298">
    <property type="term" value="P:GDP-mannose biosynthetic process"/>
    <property type="evidence" value="ECO:0007669"/>
    <property type="project" value="UniProtKB-UniPathway"/>
</dbReference>
<dbReference type="AlphaFoldDB" id="A0A165MVN2"/>
<evidence type="ECO:0000313" key="15">
    <source>
        <dbReference type="EMBL" id="KZT66184.1"/>
    </source>
</evidence>
<evidence type="ECO:0000256" key="11">
    <source>
        <dbReference type="ARBA" id="ARBA00030762"/>
    </source>
</evidence>
<feature type="binding site" evidence="12">
    <location>
        <position position="307"/>
    </location>
    <ligand>
        <name>Zn(2+)</name>
        <dbReference type="ChEBI" id="CHEBI:29105"/>
    </ligand>
</feature>
<keyword evidence="8 12" id="KW-0862">Zinc</keyword>
<dbReference type="EMBL" id="KV429093">
    <property type="protein sequence ID" value="KZT66184.1"/>
    <property type="molecule type" value="Genomic_DNA"/>
</dbReference>
<dbReference type="CDD" id="cd07011">
    <property type="entry name" value="cupin_PMI_type_I_N"/>
    <property type="match status" value="1"/>
</dbReference>
<evidence type="ECO:0000256" key="1">
    <source>
        <dbReference type="ARBA" id="ARBA00000757"/>
    </source>
</evidence>
<feature type="domain" description="Phosphomannose isomerase type I catalytic" evidence="14">
    <location>
        <begin position="13"/>
        <end position="169"/>
    </location>
</feature>
<dbReference type="UniPathway" id="UPA00126">
    <property type="reaction ID" value="UER00423"/>
</dbReference>
<evidence type="ECO:0000256" key="2">
    <source>
        <dbReference type="ARBA" id="ARBA00002564"/>
    </source>
</evidence>
<keyword evidence="16" id="KW-1185">Reference proteome</keyword>
<evidence type="ECO:0000256" key="5">
    <source>
        <dbReference type="ARBA" id="ARBA00011956"/>
    </source>
</evidence>
<evidence type="ECO:0000256" key="8">
    <source>
        <dbReference type="ARBA" id="ARBA00022833"/>
    </source>
</evidence>
<dbReference type="Gene3D" id="1.10.441.10">
    <property type="entry name" value="Phosphomannose Isomerase, domain 2"/>
    <property type="match status" value="1"/>
</dbReference>
<dbReference type="GO" id="GO:0005975">
    <property type="term" value="P:carbohydrate metabolic process"/>
    <property type="evidence" value="ECO:0007669"/>
    <property type="project" value="InterPro"/>
</dbReference>
<dbReference type="PANTHER" id="PTHR10309:SF0">
    <property type="entry name" value="MANNOSE-6-PHOSPHATE ISOMERASE"/>
    <property type="match status" value="1"/>
</dbReference>
<dbReference type="SUPFAM" id="SSF51182">
    <property type="entry name" value="RmlC-like cupins"/>
    <property type="match status" value="1"/>
</dbReference>
<dbReference type="GO" id="GO:0008270">
    <property type="term" value="F:zinc ion binding"/>
    <property type="evidence" value="ECO:0007669"/>
    <property type="project" value="InterPro"/>
</dbReference>
<feature type="binding site" evidence="12">
    <location>
        <position position="163"/>
    </location>
    <ligand>
        <name>Zn(2+)</name>
        <dbReference type="ChEBI" id="CHEBI:29105"/>
    </ligand>
</feature>
<dbReference type="PRINTS" id="PR00714">
    <property type="entry name" value="MAN6PISMRASE"/>
</dbReference>
<dbReference type="GO" id="GO:0005829">
    <property type="term" value="C:cytosol"/>
    <property type="evidence" value="ECO:0007669"/>
    <property type="project" value="TreeGrafter"/>
</dbReference>
<comment type="pathway">
    <text evidence="3">Nucleotide-sugar biosynthesis; GDP-alpha-D-mannose biosynthesis; alpha-D-mannose 1-phosphate from D-fructose 6-phosphate: step 1/2.</text>
</comment>
<comment type="similarity">
    <text evidence="4">Belongs to the mannose-6-phosphate isomerase type 1 family.</text>
</comment>
<evidence type="ECO:0000259" key="14">
    <source>
        <dbReference type="Pfam" id="PF20511"/>
    </source>
</evidence>
<comment type="function">
    <text evidence="2">Involved in the synthesis of the GDP-mannose and dolichol-phosphate-mannose required for a number of critical mannosyl transfer reactions.</text>
</comment>
<evidence type="ECO:0000313" key="16">
    <source>
        <dbReference type="Proteomes" id="UP000076727"/>
    </source>
</evidence>
<dbReference type="InterPro" id="IPR016305">
    <property type="entry name" value="Mannose-6-P_Isomerase"/>
</dbReference>
<dbReference type="PIRSF" id="PIRSF001480">
    <property type="entry name" value="Mannose-6-phosphate_isomerase"/>
    <property type="match status" value="1"/>
</dbReference>
<evidence type="ECO:0000256" key="7">
    <source>
        <dbReference type="ARBA" id="ARBA00022723"/>
    </source>
</evidence>
<dbReference type="NCBIfam" id="TIGR00218">
    <property type="entry name" value="manA"/>
    <property type="match status" value="1"/>
</dbReference>
<dbReference type="OrthoDB" id="6605218at2759"/>
<dbReference type="Proteomes" id="UP000076727">
    <property type="component" value="Unassembled WGS sequence"/>
</dbReference>
<comment type="cofactor">
    <cofactor evidence="12">
        <name>Zn(2+)</name>
        <dbReference type="ChEBI" id="CHEBI:29105"/>
    </cofactor>
    <text evidence="12">Binds 1 zinc ion per subunit.</text>
</comment>
<feature type="region of interest" description="Disordered" evidence="13">
    <location>
        <begin position="86"/>
        <end position="115"/>
    </location>
</feature>
<comment type="catalytic activity">
    <reaction evidence="1">
        <text>D-mannose 6-phosphate = D-fructose 6-phosphate</text>
        <dbReference type="Rhea" id="RHEA:12356"/>
        <dbReference type="ChEBI" id="CHEBI:58735"/>
        <dbReference type="ChEBI" id="CHEBI:61527"/>
        <dbReference type="EC" id="5.3.1.8"/>
    </reaction>
</comment>
<organism evidence="15 16">
    <name type="scientific">Daedalea quercina L-15889</name>
    <dbReference type="NCBI Taxonomy" id="1314783"/>
    <lineage>
        <taxon>Eukaryota</taxon>
        <taxon>Fungi</taxon>
        <taxon>Dikarya</taxon>
        <taxon>Basidiomycota</taxon>
        <taxon>Agaricomycotina</taxon>
        <taxon>Agaricomycetes</taxon>
        <taxon>Polyporales</taxon>
        <taxon>Fomitopsis</taxon>
    </lineage>
</organism>
<dbReference type="InterPro" id="IPR014710">
    <property type="entry name" value="RmlC-like_jellyroll"/>
</dbReference>
<dbReference type="EC" id="5.3.1.8" evidence="5"/>
<evidence type="ECO:0000256" key="13">
    <source>
        <dbReference type="SAM" id="MobiDB-lite"/>
    </source>
</evidence>
<name>A0A165MVN2_9APHY</name>
<dbReference type="PANTHER" id="PTHR10309">
    <property type="entry name" value="MANNOSE-6-PHOSPHATE ISOMERASE"/>
    <property type="match status" value="1"/>
</dbReference>
<evidence type="ECO:0000256" key="9">
    <source>
        <dbReference type="ARBA" id="ARBA00023235"/>
    </source>
</evidence>
<dbReference type="GO" id="GO:0004476">
    <property type="term" value="F:mannose-6-phosphate isomerase activity"/>
    <property type="evidence" value="ECO:0007669"/>
    <property type="project" value="UniProtKB-EC"/>
</dbReference>
<dbReference type="InterPro" id="IPR001250">
    <property type="entry name" value="Man6P_Isoase-1"/>
</dbReference>
<dbReference type="InterPro" id="IPR011051">
    <property type="entry name" value="RmlC_Cupin_sf"/>
</dbReference>
<dbReference type="Pfam" id="PF20511">
    <property type="entry name" value="PMI_typeI_cat"/>
    <property type="match status" value="1"/>
</dbReference>
<evidence type="ECO:0000256" key="6">
    <source>
        <dbReference type="ARBA" id="ARBA00018236"/>
    </source>
</evidence>
<evidence type="ECO:0000256" key="3">
    <source>
        <dbReference type="ARBA" id="ARBA00004666"/>
    </source>
</evidence>
<reference evidence="15 16" key="1">
    <citation type="journal article" date="2016" name="Mol. Biol. Evol.">
        <title>Comparative Genomics of Early-Diverging Mushroom-Forming Fungi Provides Insights into the Origins of Lignocellulose Decay Capabilities.</title>
        <authorList>
            <person name="Nagy L.G."/>
            <person name="Riley R."/>
            <person name="Tritt A."/>
            <person name="Adam C."/>
            <person name="Daum C."/>
            <person name="Floudas D."/>
            <person name="Sun H."/>
            <person name="Yadav J.S."/>
            <person name="Pangilinan J."/>
            <person name="Larsson K.H."/>
            <person name="Matsuura K."/>
            <person name="Barry K."/>
            <person name="Labutti K."/>
            <person name="Kuo R."/>
            <person name="Ohm R.A."/>
            <person name="Bhattacharya S.S."/>
            <person name="Shirouzu T."/>
            <person name="Yoshinaga Y."/>
            <person name="Martin F.M."/>
            <person name="Grigoriev I.V."/>
            <person name="Hibbett D.S."/>
        </authorList>
    </citation>
    <scope>NUCLEOTIDE SEQUENCE [LARGE SCALE GENOMIC DNA]</scope>
    <source>
        <strain evidence="15 16">L-15889</strain>
    </source>
</reference>
<gene>
    <name evidence="15" type="ORF">DAEQUDRAFT_730529</name>
</gene>
<feature type="binding site" evidence="12">
    <location>
        <position position="136"/>
    </location>
    <ligand>
        <name>Zn(2+)</name>
        <dbReference type="ChEBI" id="CHEBI:29105"/>
    </ligand>
</feature>
<proteinExistence type="inferred from homology"/>
<keyword evidence="7 12" id="KW-0479">Metal-binding</keyword>
<keyword evidence="9 15" id="KW-0413">Isomerase</keyword>
<sequence>MPKTTIDSTPATLIRLRTAVQQYPWGKQGSSSLAARLAKTSVGPDFSIDESKTYAEIWMGTHPNGPSHLYDAPDTSLHSIVTANPAAHLPPTSKAQSQSKVPVPATSSDSPSSGGGGTHIPFLFKILSIQKALPLQAHPDKALGARMREQHPDLAPDANHKPEIAVAIGAPLEDAREGESFTGFVGFRPLEDTVASLKNVPELKQAVGDHQVVDAFIHGPTCDGLKRVWGALLTRGPSGEVKPFVEKLAERLRKGSTAGLSDEQAWLVNKMSKQYPGDVGILATTFFMNFVKLQKGQALWIGADEVHAYLEGDIIECMAISDNVFNAAFSPPEELTAQVPIFVDMLTYTARPATNWALPPKPYAGATHGRTTAYDPPLEEFAVLRTALSGGEAREVLRVRGPLVGIVTKGGLAVRSGGEEMVLEEGGVVYVVHGGAGERQVEVELREAGEDGEGEVWWSVCE</sequence>
<evidence type="ECO:0000256" key="12">
    <source>
        <dbReference type="PIRSR" id="PIRSR001480-2"/>
    </source>
</evidence>
<dbReference type="Gene3D" id="2.60.120.10">
    <property type="entry name" value="Jelly Rolls"/>
    <property type="match status" value="2"/>
</dbReference>
<evidence type="ECO:0000256" key="10">
    <source>
        <dbReference type="ARBA" id="ARBA00029741"/>
    </source>
</evidence>
<feature type="binding site" evidence="12">
    <location>
        <position position="138"/>
    </location>
    <ligand>
        <name>Zn(2+)</name>
        <dbReference type="ChEBI" id="CHEBI:29105"/>
    </ligand>
</feature>
<evidence type="ECO:0000256" key="4">
    <source>
        <dbReference type="ARBA" id="ARBA00010772"/>
    </source>
</evidence>
<accession>A0A165MVN2</accession>
<dbReference type="STRING" id="1314783.A0A165MVN2"/>
<protein>
    <recommendedName>
        <fullName evidence="6">Mannose-6-phosphate isomerase</fullName>
        <ecNumber evidence="5">5.3.1.8</ecNumber>
    </recommendedName>
    <alternativeName>
        <fullName evidence="10">Phosphohexomutase</fullName>
    </alternativeName>
    <alternativeName>
        <fullName evidence="11">Phosphomannose isomerase</fullName>
    </alternativeName>
</protein>